<dbReference type="EMBL" id="FOFN01000006">
    <property type="protein sequence ID" value="SER10582.1"/>
    <property type="molecule type" value="Genomic_DNA"/>
</dbReference>
<sequence>MKLKPLETGQKLMALRKTKDLDTITNKKLSIQISLSGLSFCILNVIKNTITNLEHIAFEKKVNPFEALERLMHYFDTRDYLQEQFDDILIIHQNDLSTLVPKTLFNEDYLADYLKFNSKILKSDYLSYDTLKYNDSINVYVPYVNINNYIYDVFGEFTYKHASTILIDNILKMESHKNAAKAYVHISEKHFEIIALENGKLKLYNTFEYNNSEDFIYYLLFTLEQLNYDPEEIDIALIGNISEEDDVYKMAYKYIRHTTIETISNNAPHDTETKHSNYIITNSF</sequence>
<dbReference type="Gene3D" id="3.30.420.260">
    <property type="match status" value="1"/>
</dbReference>
<protein>
    <recommendedName>
        <fullName evidence="3">DUF3822 domain-containing protein</fullName>
    </recommendedName>
</protein>
<accession>A0A1H9LGF7</accession>
<dbReference type="Pfam" id="PF12864">
    <property type="entry name" value="DUF3822"/>
    <property type="match status" value="1"/>
</dbReference>
<dbReference type="AlphaFoldDB" id="A0A1H9LGF7"/>
<dbReference type="Proteomes" id="UP000198999">
    <property type="component" value="Unassembled WGS sequence"/>
</dbReference>
<evidence type="ECO:0000313" key="2">
    <source>
        <dbReference type="Proteomes" id="UP000198999"/>
    </source>
</evidence>
<dbReference type="Gene3D" id="3.30.420.250">
    <property type="match status" value="1"/>
</dbReference>
<evidence type="ECO:0008006" key="3">
    <source>
        <dbReference type="Google" id="ProtNLM"/>
    </source>
</evidence>
<keyword evidence="2" id="KW-1185">Reference proteome</keyword>
<gene>
    <name evidence="1" type="ORF">SAMN05421824_3032</name>
</gene>
<dbReference type="RefSeq" id="WP_245738321.1">
    <property type="nucleotide sequence ID" value="NZ_FOFN01000006.1"/>
</dbReference>
<evidence type="ECO:0000313" key="1">
    <source>
        <dbReference type="EMBL" id="SER10582.1"/>
    </source>
</evidence>
<name>A0A1H9LGF7_9FLAO</name>
<proteinExistence type="predicted"/>
<dbReference type="CDD" id="cd24013">
    <property type="entry name" value="ASKHA_ATPase_BT3980-like"/>
    <property type="match status" value="1"/>
</dbReference>
<dbReference type="STRING" id="419940.SAMN05421824_3032"/>
<organism evidence="1 2">
    <name type="scientific">Hyunsoonleella jejuensis</name>
    <dbReference type="NCBI Taxonomy" id="419940"/>
    <lineage>
        <taxon>Bacteria</taxon>
        <taxon>Pseudomonadati</taxon>
        <taxon>Bacteroidota</taxon>
        <taxon>Flavobacteriia</taxon>
        <taxon>Flavobacteriales</taxon>
        <taxon>Flavobacteriaceae</taxon>
    </lineage>
</organism>
<dbReference type="InterPro" id="IPR024213">
    <property type="entry name" value="DUF3822"/>
</dbReference>
<reference evidence="1 2" key="1">
    <citation type="submission" date="2016-10" db="EMBL/GenBank/DDBJ databases">
        <authorList>
            <person name="de Groot N.N."/>
        </authorList>
    </citation>
    <scope>NUCLEOTIDE SEQUENCE [LARGE SCALE GENOMIC DNA]</scope>
    <source>
        <strain evidence="1 2">DSM 21035</strain>
    </source>
</reference>